<dbReference type="GO" id="GO:0009279">
    <property type="term" value="C:cell outer membrane"/>
    <property type="evidence" value="ECO:0007669"/>
    <property type="project" value="TreeGrafter"/>
</dbReference>
<gene>
    <name evidence="3" type="ORF">IAC04_08075</name>
</gene>
<dbReference type="Pfam" id="PF19838">
    <property type="entry name" value="LptD_2"/>
    <property type="match status" value="1"/>
</dbReference>
<dbReference type="PANTHER" id="PTHR30189">
    <property type="entry name" value="LPS-ASSEMBLY PROTEIN"/>
    <property type="match status" value="1"/>
</dbReference>
<name>A0A9D2K9E4_9BACT</name>
<evidence type="ECO:0000313" key="3">
    <source>
        <dbReference type="EMBL" id="HIZ86433.1"/>
    </source>
</evidence>
<evidence type="ECO:0000259" key="2">
    <source>
        <dbReference type="Pfam" id="PF19838"/>
    </source>
</evidence>
<feature type="region of interest" description="Disordered" evidence="1">
    <location>
        <begin position="768"/>
        <end position="795"/>
    </location>
</feature>
<organism evidence="3 4">
    <name type="scientific">Candidatus Coprenecus stercoravium</name>
    <dbReference type="NCBI Taxonomy" id="2840735"/>
    <lineage>
        <taxon>Bacteria</taxon>
        <taxon>Pseudomonadati</taxon>
        <taxon>Bacteroidota</taxon>
        <taxon>Bacteroidia</taxon>
        <taxon>Bacteroidales</taxon>
        <taxon>Rikenellaceae</taxon>
        <taxon>Rikenellaceae incertae sedis</taxon>
        <taxon>Candidatus Coprenecus</taxon>
    </lineage>
</organism>
<reference evidence="3" key="2">
    <citation type="submission" date="2021-04" db="EMBL/GenBank/DDBJ databases">
        <authorList>
            <person name="Gilroy R."/>
        </authorList>
    </citation>
    <scope>NUCLEOTIDE SEQUENCE</scope>
    <source>
        <strain evidence="3">Gambia16-554</strain>
    </source>
</reference>
<evidence type="ECO:0000256" key="1">
    <source>
        <dbReference type="SAM" id="MobiDB-lite"/>
    </source>
</evidence>
<dbReference type="EMBL" id="DXAW01000139">
    <property type="protein sequence ID" value="HIZ86433.1"/>
    <property type="molecule type" value="Genomic_DNA"/>
</dbReference>
<reference evidence="3" key="1">
    <citation type="journal article" date="2021" name="PeerJ">
        <title>Extensive microbial diversity within the chicken gut microbiome revealed by metagenomics and culture.</title>
        <authorList>
            <person name="Gilroy R."/>
            <person name="Ravi A."/>
            <person name="Getino M."/>
            <person name="Pursley I."/>
            <person name="Horton D.L."/>
            <person name="Alikhan N.F."/>
            <person name="Baker D."/>
            <person name="Gharbi K."/>
            <person name="Hall N."/>
            <person name="Watson M."/>
            <person name="Adriaenssens E.M."/>
            <person name="Foster-Nyarko E."/>
            <person name="Jarju S."/>
            <person name="Secka A."/>
            <person name="Antonio M."/>
            <person name="Oren A."/>
            <person name="Chaudhuri R.R."/>
            <person name="La Ragione R."/>
            <person name="Hildebrand F."/>
            <person name="Pallen M.J."/>
        </authorList>
    </citation>
    <scope>NUCLEOTIDE SEQUENCE</scope>
    <source>
        <strain evidence="3">Gambia16-554</strain>
    </source>
</reference>
<dbReference type="PANTHER" id="PTHR30189:SF1">
    <property type="entry name" value="LPS-ASSEMBLY PROTEIN LPTD"/>
    <property type="match status" value="1"/>
</dbReference>
<proteinExistence type="predicted"/>
<accession>A0A9D2K9E4</accession>
<dbReference type="Proteomes" id="UP000824115">
    <property type="component" value="Unassembled WGS sequence"/>
</dbReference>
<dbReference type="InterPro" id="IPR050218">
    <property type="entry name" value="LptD"/>
</dbReference>
<feature type="domain" description="LPS-assembly protein LptD central" evidence="2">
    <location>
        <begin position="257"/>
        <end position="730"/>
    </location>
</feature>
<protein>
    <recommendedName>
        <fullName evidence="2">LPS-assembly protein LptD central domain-containing protein</fullName>
    </recommendedName>
</protein>
<dbReference type="InterPro" id="IPR045659">
    <property type="entry name" value="LptD_2"/>
</dbReference>
<comment type="caution">
    <text evidence="3">The sequence shown here is derived from an EMBL/GenBank/DDBJ whole genome shotgun (WGS) entry which is preliminary data.</text>
</comment>
<dbReference type="AlphaFoldDB" id="A0A9D2K9E4"/>
<evidence type="ECO:0000313" key="4">
    <source>
        <dbReference type="Proteomes" id="UP000824115"/>
    </source>
</evidence>
<sequence>MTVVASVWQAGAAYADRHDRLRRLNRESRLRQDSLVQNVPPVVVSEIEAPAVTALQPADSSVSVEDSLMHQDSLLTVDSLQAADSIPQADSAFVPDTVEREGMLERPAFSTAVDSVIEDFSSGRKMIYYYGDASVTYGDMKLTAEYMEYDVDRQVVYAAGVADTAGVVEGKPEMTQGNKVYSMDNVFYNFKTGKARIKNMVTQEEDGVLRGDNLNMLPDHSINISGGKYTVCDLEHPHFYLRMTKAKVETEPKQKTVFGPAYLVLGDVPLYPLMLPFGFVPKRPDRASGILFPNFGEEAARGLFIKDGGFYFVLGDYFDVALTGSIYTKGSWSVNMSSRYKLRYKFNGTFDLTYSNDQTGEKGGADFFQTKNFSVKWSHTQDPKAHPGTSFRASVNFSSPSNNQYNYTNVNEALNNQVSSSISYSRTWSALSVSVNGLHSQNSRDSSYAITLPNITLNVNRFYPFKRKNRVGGEKWYEQFALSYSTTLQNKINFKASEVRDPDFWNKMQTGMTHNFSIGLPTFTLFKYITLAPSVTYGMNWYFSSQSQYYNPETDKVETIRTGLFEDFGISQNFSASASLSTRLYGMFNFRRGKLKAIRHMISPSLSVNYAPEMGTAINGYRVYNYTDVHGIPHTVEYNKWSGGLYSPPSPGQTASIGFQLGNNVEAKVEDRRDTTGTGMKKIKIIDNLNLSGNYNFLADSMKLSNFNVNLTTNVLEKVSVSAGMTLDPYAVDYRGQRYNQFNVVNTGRLVRLTNANVSLGFSLSGEGAGKGNDGSSGSGSGGGGGRTGGRGGVTMTGESPAYTRVYYHPVTGEFIPGGWIYYLNPNVPWSVSFNYTYNYSRTYQYSNDQLIVRNNHTQTLNITGQVKVTKALNLNLTTGFDITKLKLTTTQISATYDLHCFEISFSWVPMGQWKQWSFRINAKAAALADLLSYRKQSSQWDNR</sequence>
<dbReference type="GO" id="GO:1990351">
    <property type="term" value="C:transporter complex"/>
    <property type="evidence" value="ECO:0007669"/>
    <property type="project" value="TreeGrafter"/>
</dbReference>